<keyword evidence="2" id="KW-1003">Cell membrane</keyword>
<keyword evidence="3" id="KW-0808">Transferase</keyword>
<comment type="subcellular location">
    <subcellularLocation>
        <location evidence="1">Cell membrane</location>
        <topology evidence="1">Multi-pass membrane protein</topology>
    </subcellularLocation>
</comment>
<feature type="transmembrane region" description="Helical" evidence="8">
    <location>
        <begin position="699"/>
        <end position="715"/>
    </location>
</feature>
<dbReference type="SUPFAM" id="SSF49785">
    <property type="entry name" value="Galactose-binding domain-like"/>
    <property type="match status" value="1"/>
</dbReference>
<keyword evidence="12" id="KW-1185">Reference proteome</keyword>
<dbReference type="Pfam" id="PF16192">
    <property type="entry name" value="PMT_4TMC"/>
    <property type="match status" value="1"/>
</dbReference>
<reference evidence="11 12" key="1">
    <citation type="submission" date="2021-03" db="EMBL/GenBank/DDBJ databases">
        <title>Genomic Encyclopedia of Type Strains, Phase IV (KMG-IV): sequencing the most valuable type-strain genomes for metagenomic binning, comparative biology and taxonomic classification.</title>
        <authorList>
            <person name="Goeker M."/>
        </authorList>
    </citation>
    <scope>NUCLEOTIDE SEQUENCE [LARGE SCALE GENOMIC DNA]</scope>
    <source>
        <strain evidence="11 12">DSM 26048</strain>
    </source>
</reference>
<feature type="transmembrane region" description="Helical" evidence="8">
    <location>
        <begin position="391"/>
        <end position="412"/>
    </location>
</feature>
<feature type="transmembrane region" description="Helical" evidence="8">
    <location>
        <begin position="727"/>
        <end position="744"/>
    </location>
</feature>
<feature type="transmembrane region" description="Helical" evidence="8">
    <location>
        <begin position="438"/>
        <end position="457"/>
    </location>
</feature>
<dbReference type="Pfam" id="PF09594">
    <property type="entry name" value="GT87"/>
    <property type="match status" value="1"/>
</dbReference>
<dbReference type="InterPro" id="IPR032421">
    <property type="entry name" value="PMT_4TMC"/>
</dbReference>
<dbReference type="Proteomes" id="UP001519287">
    <property type="component" value="Unassembled WGS sequence"/>
</dbReference>
<dbReference type="PANTHER" id="PTHR10050">
    <property type="entry name" value="DOLICHYL-PHOSPHATE-MANNOSE--PROTEIN MANNOSYLTRANSFERASE"/>
    <property type="match status" value="1"/>
</dbReference>
<dbReference type="Gene3D" id="2.60.120.260">
    <property type="entry name" value="Galactose-binding domain-like"/>
    <property type="match status" value="1"/>
</dbReference>
<feature type="transmembrane region" description="Helical" evidence="8">
    <location>
        <begin position="80"/>
        <end position="100"/>
    </location>
</feature>
<feature type="transmembrane region" description="Helical" evidence="8">
    <location>
        <begin position="935"/>
        <end position="952"/>
    </location>
</feature>
<evidence type="ECO:0000256" key="6">
    <source>
        <dbReference type="ARBA" id="ARBA00023136"/>
    </source>
</evidence>
<evidence type="ECO:0000259" key="9">
    <source>
        <dbReference type="Pfam" id="PF13231"/>
    </source>
</evidence>
<evidence type="ECO:0000313" key="12">
    <source>
        <dbReference type="Proteomes" id="UP001519287"/>
    </source>
</evidence>
<feature type="transmembrane region" description="Helical" evidence="8">
    <location>
        <begin position="186"/>
        <end position="205"/>
    </location>
</feature>
<dbReference type="EMBL" id="JAGGLB010000019">
    <property type="protein sequence ID" value="MBP1993499.1"/>
    <property type="molecule type" value="Genomic_DNA"/>
</dbReference>
<dbReference type="InterPro" id="IPR018584">
    <property type="entry name" value="GT87"/>
</dbReference>
<evidence type="ECO:0000256" key="4">
    <source>
        <dbReference type="ARBA" id="ARBA00022692"/>
    </source>
</evidence>
<feature type="transmembrane region" description="Helical" evidence="8">
    <location>
        <begin position="750"/>
        <end position="771"/>
    </location>
</feature>
<feature type="transmembrane region" description="Helical" evidence="8">
    <location>
        <begin position="337"/>
        <end position="352"/>
    </location>
</feature>
<comment type="similarity">
    <text evidence="7">Belongs to the glycosyltransferase 87 family.</text>
</comment>
<dbReference type="InterPro" id="IPR038731">
    <property type="entry name" value="RgtA/B/C-like"/>
</dbReference>
<dbReference type="RefSeq" id="WP_209975389.1">
    <property type="nucleotide sequence ID" value="NZ_JAGGLB010000019.1"/>
</dbReference>
<feature type="transmembrane region" description="Helical" evidence="8">
    <location>
        <begin position="24"/>
        <end position="45"/>
    </location>
</feature>
<feature type="transmembrane region" description="Helical" evidence="8">
    <location>
        <begin position="838"/>
        <end position="860"/>
    </location>
</feature>
<feature type="transmembrane region" description="Helical" evidence="8">
    <location>
        <begin position="1013"/>
        <end position="1032"/>
    </location>
</feature>
<evidence type="ECO:0000256" key="5">
    <source>
        <dbReference type="ARBA" id="ARBA00022989"/>
    </source>
</evidence>
<evidence type="ECO:0000256" key="2">
    <source>
        <dbReference type="ARBA" id="ARBA00022475"/>
    </source>
</evidence>
<keyword evidence="6 8" id="KW-0472">Membrane</keyword>
<feature type="transmembrane region" description="Helical" evidence="8">
    <location>
        <begin position="959"/>
        <end position="976"/>
    </location>
</feature>
<sequence>MFSLVSQDARIIRTDEKHWAFRRVWILILIGLGLRIALAPIWMGYDTDVKTFMAWADHATAIGLPGLYGNPDYFMDYPPGYMYVLYVVGLVHKTLALQWGSGASLILFKLPAMLSDLVISYVLFTMAWGRASFNKLQCLGIAALYAFNPAVLVNSAIWGQVDAFFMIFVLWALLLQQKGRLVQASILLAVAILIKPQALLFGPFLLIDVLSRKDWKLFVKCVLSGALTMALVTLPFSLDKGYGWLFGLYFNTLASYPYASLNAYNLLTLLGGNFIKNSETVLGISYGLIGWVMMAASLFYCCYLFVKGKSKPGALLYIAFLFITAVFVCTTKMHERYLYYGLLLALASFLYIKDRRIMVLFLGFSLTNSINVADVWIHSMNQSYHIPRYDSLMLVVSAVNVLLLGYACWLGWKLFRIKSAPEAQSVMKNNSFFTKKDGWYLAGLVVLYTIIALYRLGGHEAPTTSWKPAVTGEAIIADLGAPHTINRINSFAGTGEGTYSYWFSTDKIEWKDQKTIKSDHTKVFTWVTEEPKLEARYVKIVADKPGFYLHEVGIFDANTDAPLAIQTLTPLESSSDTLGIPEHVFDEPEVVPYTPSFMEGSYFDEIYHARTAYEHLQKIEPYESTHPPLGKIFIAAGIWLFGLNPFGWRVVGTLFGVGMIPIMYFFARRLFGKSEYAFIAAFLMTFEFMHFAQTRIATIDVYGVFFIMLMFYFMYRYTTLSFYRDSLMKTLVPLSLSGLFFGIGAASKWIVIYGGLGLAVLLLFSLIERFVEYRKARRTLLGASGLNKSVVEVFPAAEEGSGIKSSSGASVRAETVSTVLSEAERGYLQRIVNRFPKYTILTLLWCIVMFVIVPAIIYFLSYIPFMMVPGPGHGWKDVITYQKHIYEYHRNLHAEHPFSSKWFEWPLMIRPIWYYQGHMLPEGKLSSIISFGNPLIWWPGFIAVLLSFYVAIRKKNRQLAVLLVAYCSQYLPWMLIPRLTFIYHYFAMVPFMILILTYFLKNFMEKRPANRKWGYIYLGAVLLMFIIFYPLLSGQVIPKDYSYWLRWLPGWNFF</sequence>
<evidence type="ECO:0000259" key="10">
    <source>
        <dbReference type="Pfam" id="PF16192"/>
    </source>
</evidence>
<feature type="transmembrane region" description="Helical" evidence="8">
    <location>
        <begin position="217"/>
        <end position="236"/>
    </location>
</feature>
<proteinExistence type="inferred from homology"/>
<feature type="transmembrane region" description="Helical" evidence="8">
    <location>
        <begin position="284"/>
        <end position="306"/>
    </location>
</feature>
<feature type="transmembrane region" description="Helical" evidence="8">
    <location>
        <begin position="243"/>
        <end position="264"/>
    </location>
</feature>
<evidence type="ECO:0000256" key="8">
    <source>
        <dbReference type="SAM" id="Phobius"/>
    </source>
</evidence>
<dbReference type="InterPro" id="IPR027005">
    <property type="entry name" value="PMT-like"/>
</dbReference>
<feature type="transmembrane region" description="Helical" evidence="8">
    <location>
        <begin position="676"/>
        <end position="693"/>
    </location>
</feature>
<gene>
    <name evidence="11" type="ORF">J2Z66_005121</name>
</gene>
<feature type="domain" description="Protein O-mannosyl-transferase C-terminal four TM" evidence="10">
    <location>
        <begin position="875"/>
        <end position="1051"/>
    </location>
</feature>
<protein>
    <submittedName>
        <fullName evidence="11">Gpi18-like mannosyltransferase</fullName>
    </submittedName>
</protein>
<feature type="transmembrane region" description="Helical" evidence="8">
    <location>
        <begin position="646"/>
        <end position="667"/>
    </location>
</feature>
<dbReference type="Pfam" id="PF13231">
    <property type="entry name" value="PMT_2"/>
    <property type="match status" value="1"/>
</dbReference>
<accession>A0ABS4J0Y8</accession>
<dbReference type="InterPro" id="IPR008979">
    <property type="entry name" value="Galactose-bd-like_sf"/>
</dbReference>
<evidence type="ECO:0000313" key="11">
    <source>
        <dbReference type="EMBL" id="MBP1993499.1"/>
    </source>
</evidence>
<evidence type="ECO:0000256" key="1">
    <source>
        <dbReference type="ARBA" id="ARBA00004651"/>
    </source>
</evidence>
<comment type="caution">
    <text evidence="11">The sequence shown here is derived from an EMBL/GenBank/DDBJ whole genome shotgun (WGS) entry which is preliminary data.</text>
</comment>
<keyword evidence="4 8" id="KW-0812">Transmembrane</keyword>
<name>A0ABS4J0Y8_9BACL</name>
<feature type="domain" description="Glycosyltransferase RgtA/B/C/D-like" evidence="9">
    <location>
        <begin position="626"/>
        <end position="767"/>
    </location>
</feature>
<evidence type="ECO:0000256" key="3">
    <source>
        <dbReference type="ARBA" id="ARBA00022679"/>
    </source>
</evidence>
<organism evidence="11 12">
    <name type="scientific">Paenibacillus eucommiae</name>
    <dbReference type="NCBI Taxonomy" id="1355755"/>
    <lineage>
        <taxon>Bacteria</taxon>
        <taxon>Bacillati</taxon>
        <taxon>Bacillota</taxon>
        <taxon>Bacilli</taxon>
        <taxon>Bacillales</taxon>
        <taxon>Paenibacillaceae</taxon>
        <taxon>Paenibacillus</taxon>
    </lineage>
</organism>
<feature type="transmembrane region" description="Helical" evidence="8">
    <location>
        <begin position="359"/>
        <end position="379"/>
    </location>
</feature>
<feature type="transmembrane region" description="Helical" evidence="8">
    <location>
        <begin position="112"/>
        <end position="131"/>
    </location>
</feature>
<keyword evidence="5 8" id="KW-1133">Transmembrane helix</keyword>
<evidence type="ECO:0000256" key="7">
    <source>
        <dbReference type="ARBA" id="ARBA00024033"/>
    </source>
</evidence>
<feature type="transmembrane region" description="Helical" evidence="8">
    <location>
        <begin position="982"/>
        <end position="1001"/>
    </location>
</feature>
<feature type="transmembrane region" description="Helical" evidence="8">
    <location>
        <begin position="151"/>
        <end position="174"/>
    </location>
</feature>
<feature type="transmembrane region" description="Helical" evidence="8">
    <location>
        <begin position="313"/>
        <end position="331"/>
    </location>
</feature>